<sequence>MDGVEALARPNALDSERTRLLKQVLQSSSRLQRELRVTLGTPAPKASKFSSFDPTASKPKEQLPSDRIASSSLKDRLQLCAQGHSEICEDQLTLRGGVLPQREEDSSLAIEIIPHGQQASAATRQKEEAADRALASHARFASLEELQENLQKHASSYDDLRQLFPRRHRWNPNLYLLTDETLKNPHEFKEAVWRKLPKEEDDIHRNNTRGSVRWRRSGSPKRAGSKRVGSKF</sequence>
<evidence type="ECO:0000256" key="1">
    <source>
        <dbReference type="SAM" id="MobiDB-lite"/>
    </source>
</evidence>
<protein>
    <submittedName>
        <fullName evidence="2">Uncharacterized protein</fullName>
    </submittedName>
</protein>
<feature type="region of interest" description="Disordered" evidence="1">
    <location>
        <begin position="197"/>
        <end position="232"/>
    </location>
</feature>
<evidence type="ECO:0000313" key="3">
    <source>
        <dbReference type="Proteomes" id="UP001642464"/>
    </source>
</evidence>
<evidence type="ECO:0000313" key="2">
    <source>
        <dbReference type="EMBL" id="CAK9038379.1"/>
    </source>
</evidence>
<dbReference type="Proteomes" id="UP001642464">
    <property type="component" value="Unassembled WGS sequence"/>
</dbReference>
<feature type="compositionally biased region" description="Basic residues" evidence="1">
    <location>
        <begin position="212"/>
        <end position="232"/>
    </location>
</feature>
<keyword evidence="3" id="KW-1185">Reference proteome</keyword>
<name>A0ABP0LJY7_9DINO</name>
<accession>A0ABP0LJY7</accession>
<proteinExistence type="predicted"/>
<organism evidence="2 3">
    <name type="scientific">Durusdinium trenchii</name>
    <dbReference type="NCBI Taxonomy" id="1381693"/>
    <lineage>
        <taxon>Eukaryota</taxon>
        <taxon>Sar</taxon>
        <taxon>Alveolata</taxon>
        <taxon>Dinophyceae</taxon>
        <taxon>Suessiales</taxon>
        <taxon>Symbiodiniaceae</taxon>
        <taxon>Durusdinium</taxon>
    </lineage>
</organism>
<feature type="region of interest" description="Disordered" evidence="1">
    <location>
        <begin position="35"/>
        <end position="68"/>
    </location>
</feature>
<reference evidence="2 3" key="1">
    <citation type="submission" date="2024-02" db="EMBL/GenBank/DDBJ databases">
        <authorList>
            <person name="Chen Y."/>
            <person name="Shah S."/>
            <person name="Dougan E. K."/>
            <person name="Thang M."/>
            <person name="Chan C."/>
        </authorList>
    </citation>
    <scope>NUCLEOTIDE SEQUENCE [LARGE SCALE GENOMIC DNA]</scope>
</reference>
<gene>
    <name evidence="2" type="ORF">SCF082_LOCUS22584</name>
</gene>
<dbReference type="EMBL" id="CAXAMM010016224">
    <property type="protein sequence ID" value="CAK9038379.1"/>
    <property type="molecule type" value="Genomic_DNA"/>
</dbReference>
<comment type="caution">
    <text evidence="2">The sequence shown here is derived from an EMBL/GenBank/DDBJ whole genome shotgun (WGS) entry which is preliminary data.</text>
</comment>